<evidence type="ECO:0000256" key="2">
    <source>
        <dbReference type="ARBA" id="ARBA00009477"/>
    </source>
</evidence>
<dbReference type="EMBL" id="LUKD01000005">
    <property type="protein sequence ID" value="KYG65356.1"/>
    <property type="molecule type" value="Genomic_DNA"/>
</dbReference>
<dbReference type="Pfam" id="PF25917">
    <property type="entry name" value="BSH_RND"/>
    <property type="match status" value="1"/>
</dbReference>
<comment type="similarity">
    <text evidence="2">Belongs to the membrane fusion protein (MFP) (TC 8.A.1) family.</text>
</comment>
<dbReference type="PANTHER" id="PTHR30367:SF1">
    <property type="entry name" value="MULTIDRUG RESISTANCE PROTEIN MDTN"/>
    <property type="match status" value="1"/>
</dbReference>
<evidence type="ECO:0000313" key="11">
    <source>
        <dbReference type="EMBL" id="KYG65356.1"/>
    </source>
</evidence>
<organism evidence="11 12">
    <name type="scientific">Bdellovibrio bacteriovorus</name>
    <dbReference type="NCBI Taxonomy" id="959"/>
    <lineage>
        <taxon>Bacteria</taxon>
        <taxon>Pseudomonadati</taxon>
        <taxon>Bdellovibrionota</taxon>
        <taxon>Bdellovibrionia</taxon>
        <taxon>Bdellovibrionales</taxon>
        <taxon>Pseudobdellovibrionaceae</taxon>
        <taxon>Bdellovibrio</taxon>
    </lineage>
</organism>
<keyword evidence="4 7" id="KW-1133">Transmembrane helix</keyword>
<evidence type="ECO:0000259" key="10">
    <source>
        <dbReference type="Pfam" id="PF25963"/>
    </source>
</evidence>
<feature type="domain" description="Multidrug resistance protein MdtA-like barrel-sandwich hybrid" evidence="9">
    <location>
        <begin position="42"/>
        <end position="174"/>
    </location>
</feature>
<dbReference type="InterPro" id="IPR058634">
    <property type="entry name" value="AaeA-lik-b-barrel"/>
</dbReference>
<name>A0A161PC44_BDEBC</name>
<evidence type="ECO:0000256" key="5">
    <source>
        <dbReference type="ARBA" id="ARBA00023136"/>
    </source>
</evidence>
<dbReference type="Pfam" id="PF25963">
    <property type="entry name" value="Beta-barrel_AAEA"/>
    <property type="match status" value="1"/>
</dbReference>
<evidence type="ECO:0000256" key="1">
    <source>
        <dbReference type="ARBA" id="ARBA00004167"/>
    </source>
</evidence>
<evidence type="ECO:0000256" key="3">
    <source>
        <dbReference type="ARBA" id="ARBA00022692"/>
    </source>
</evidence>
<keyword evidence="3 7" id="KW-0812">Transmembrane</keyword>
<proteinExistence type="inferred from homology"/>
<keyword evidence="5 7" id="KW-0472">Membrane</keyword>
<evidence type="ECO:0000313" key="12">
    <source>
        <dbReference type="Proteomes" id="UP000075799"/>
    </source>
</evidence>
<gene>
    <name evidence="11" type="ORF">AZI87_12450</name>
</gene>
<dbReference type="NCBIfam" id="TIGR01730">
    <property type="entry name" value="RND_mfp"/>
    <property type="match status" value="1"/>
</dbReference>
<dbReference type="InterPro" id="IPR058625">
    <property type="entry name" value="MdtA-like_BSH"/>
</dbReference>
<dbReference type="SUPFAM" id="SSF111369">
    <property type="entry name" value="HlyD-like secretion proteins"/>
    <property type="match status" value="1"/>
</dbReference>
<protein>
    <submittedName>
        <fullName evidence="11">Uncharacterized protein</fullName>
    </submittedName>
</protein>
<dbReference type="Gene3D" id="2.40.50.100">
    <property type="match status" value="1"/>
</dbReference>
<feature type="transmembrane region" description="Helical" evidence="7">
    <location>
        <begin position="7"/>
        <end position="24"/>
    </location>
</feature>
<evidence type="ECO:0000259" key="9">
    <source>
        <dbReference type="Pfam" id="PF25917"/>
    </source>
</evidence>
<dbReference type="InterPro" id="IPR058624">
    <property type="entry name" value="MdtA-like_HH"/>
</dbReference>
<dbReference type="GO" id="GO:0022857">
    <property type="term" value="F:transmembrane transporter activity"/>
    <property type="evidence" value="ECO:0007669"/>
    <property type="project" value="InterPro"/>
</dbReference>
<dbReference type="Pfam" id="PF25876">
    <property type="entry name" value="HH_MFP_RND"/>
    <property type="match status" value="1"/>
</dbReference>
<comment type="subcellular location">
    <subcellularLocation>
        <location evidence="1">Membrane</location>
        <topology evidence="1">Single-pass membrane protein</topology>
    </subcellularLocation>
</comment>
<dbReference type="AlphaFoldDB" id="A0A161PC44"/>
<sequence>MDKKKKILSGIGAIAVLGALYFVYEHFMFVTTDNAQVEAHSVMIAAKVGGYVKAVHVTEGLRVKKGDLLIELDERDYQNTLRQMKGELSSLEARKRDLEKNQRRLSELFSKGVVSQQQYDAASTSFAEAKAKFEALSAQVAQAELNFENTKIKAPSDGFIAKKSVEVGQLAAPGVPLVGFVDAGERWVTANFKETEIEGVQPGKRVNIDVDAISGRSFVGVVESISSATGATFTLLPPDNATGNFTKVVQRVPVKIRFENVTAEEVEALKAGLSAFVKVHKH</sequence>
<evidence type="ECO:0000259" key="8">
    <source>
        <dbReference type="Pfam" id="PF25876"/>
    </source>
</evidence>
<evidence type="ECO:0000256" key="6">
    <source>
        <dbReference type="SAM" id="Coils"/>
    </source>
</evidence>
<comment type="caution">
    <text evidence="11">The sequence shown here is derived from an EMBL/GenBank/DDBJ whole genome shotgun (WGS) entry which is preliminary data.</text>
</comment>
<keyword evidence="6" id="KW-0175">Coiled coil</keyword>
<dbReference type="OrthoDB" id="5290347at2"/>
<dbReference type="InterPro" id="IPR006143">
    <property type="entry name" value="RND_pump_MFP"/>
</dbReference>
<evidence type="ECO:0000256" key="7">
    <source>
        <dbReference type="SAM" id="Phobius"/>
    </source>
</evidence>
<feature type="coiled-coil region" evidence="6">
    <location>
        <begin position="74"/>
        <end position="153"/>
    </location>
</feature>
<dbReference type="Proteomes" id="UP000075799">
    <property type="component" value="Unassembled WGS sequence"/>
</dbReference>
<reference evidence="11 12" key="1">
    <citation type="submission" date="2016-03" db="EMBL/GenBank/DDBJ databases">
        <authorList>
            <person name="Ploux O."/>
        </authorList>
    </citation>
    <scope>NUCLEOTIDE SEQUENCE [LARGE SCALE GENOMIC DNA]</scope>
    <source>
        <strain evidence="11 12">EC13</strain>
    </source>
</reference>
<dbReference type="GO" id="GO:0016020">
    <property type="term" value="C:membrane"/>
    <property type="evidence" value="ECO:0007669"/>
    <property type="project" value="InterPro"/>
</dbReference>
<evidence type="ECO:0000256" key="4">
    <source>
        <dbReference type="ARBA" id="ARBA00022989"/>
    </source>
</evidence>
<dbReference type="InterPro" id="IPR050393">
    <property type="entry name" value="MFP_Efflux_Pump"/>
</dbReference>
<feature type="domain" description="Multidrug resistance protein MdtA-like alpha-helical hairpin" evidence="8">
    <location>
        <begin position="81"/>
        <end position="148"/>
    </location>
</feature>
<accession>A0A161PC44</accession>
<dbReference type="Gene3D" id="2.40.30.170">
    <property type="match status" value="1"/>
</dbReference>
<dbReference type="RefSeq" id="WP_063207557.1">
    <property type="nucleotide sequence ID" value="NZ_LUKD01000005.1"/>
</dbReference>
<feature type="domain" description="p-hydroxybenzoic acid efflux pump subunit AaeA-like beta-barrel" evidence="10">
    <location>
        <begin position="188"/>
        <end position="280"/>
    </location>
</feature>
<dbReference type="PANTHER" id="PTHR30367">
    <property type="entry name" value="P-HYDROXYBENZOIC ACID EFFLUX PUMP SUBUNIT AAEA-RELATED"/>
    <property type="match status" value="1"/>
</dbReference>